<name>A0A0A1XPS9_ZEUCU</name>
<protein>
    <submittedName>
        <fullName evidence="2">S-adenosylmethionine synthase 3</fullName>
    </submittedName>
</protein>
<organism evidence="2">
    <name type="scientific">Zeugodacus cucurbitae</name>
    <name type="common">Melon fruit fly</name>
    <name type="synonym">Bactrocera cucurbitae</name>
    <dbReference type="NCBI Taxonomy" id="28588"/>
    <lineage>
        <taxon>Eukaryota</taxon>
        <taxon>Metazoa</taxon>
        <taxon>Ecdysozoa</taxon>
        <taxon>Arthropoda</taxon>
        <taxon>Hexapoda</taxon>
        <taxon>Insecta</taxon>
        <taxon>Pterygota</taxon>
        <taxon>Neoptera</taxon>
        <taxon>Endopterygota</taxon>
        <taxon>Diptera</taxon>
        <taxon>Brachycera</taxon>
        <taxon>Muscomorpha</taxon>
        <taxon>Tephritoidea</taxon>
        <taxon>Tephritidae</taxon>
        <taxon>Zeugodacus</taxon>
        <taxon>Zeugodacus</taxon>
    </lineage>
</organism>
<reference evidence="2" key="2">
    <citation type="journal article" date="2015" name="Gigascience">
        <title>Reconstructing a comprehensive transcriptome assembly of a white-pupal translocated strain of the pest fruit fly Bactrocera cucurbitae.</title>
        <authorList>
            <person name="Sim S.B."/>
            <person name="Calla B."/>
            <person name="Hall B."/>
            <person name="DeRego T."/>
            <person name="Geib S.M."/>
        </authorList>
    </citation>
    <scope>NUCLEOTIDE SEQUENCE</scope>
</reference>
<feature type="coiled-coil region" evidence="1">
    <location>
        <begin position="82"/>
        <end position="109"/>
    </location>
</feature>
<dbReference type="EMBL" id="GBXI01001335">
    <property type="protein sequence ID" value="JAD12957.1"/>
    <property type="molecule type" value="Transcribed_RNA"/>
</dbReference>
<accession>A0A0A1XPS9</accession>
<keyword evidence="1" id="KW-0175">Coiled coil</keyword>
<evidence type="ECO:0000256" key="1">
    <source>
        <dbReference type="SAM" id="Coils"/>
    </source>
</evidence>
<gene>
    <name evidence="2" type="primary">METK3</name>
    <name evidence="2" type="ORF">g.5806</name>
</gene>
<reference evidence="2" key="1">
    <citation type="submission" date="2014-11" db="EMBL/GenBank/DDBJ databases">
        <authorList>
            <person name="Geib S."/>
        </authorList>
    </citation>
    <scope>NUCLEOTIDE SEQUENCE</scope>
</reference>
<proteinExistence type="predicted"/>
<sequence length="349" mass="40182">MGSLPTGHFTLQQLANMALGGEQLTSVNTMVLHSLLDLLLKKLNCENEKVSISGYEAKQIEQLLNTSSISPIIFKEENFDVILEKFDNIDELEKQLNETEEKLSDHLIGIRRFLKRFETLEPCRFDDDDYYELCEDLCSTMDPDIKIACETLARSNFLKTILMRMCHPILKAYHAMEKKLCVLEGEVCALIKRVDETFDNSHLINVVQLEFEWCRGELDRVHSSFMKALNEIQDIIDAKVNKCQMLQLKEYVTERLDAIWLKLNKLGIEGRCQRASAIVIEKQMPASAVTPKKISKTPCSCDGVHLQLAKEQKLLERMRRIDNKFIETLLETQWRKSNATPPIKNTQIS</sequence>
<evidence type="ECO:0000313" key="2">
    <source>
        <dbReference type="EMBL" id="JAD12957.1"/>
    </source>
</evidence>
<dbReference type="AlphaFoldDB" id="A0A0A1XPS9"/>